<protein>
    <submittedName>
        <fullName evidence="1">Uncharacterized protein</fullName>
    </submittedName>
</protein>
<gene>
    <name evidence="1" type="ORF">LMG27177_00910</name>
</gene>
<dbReference type="Proteomes" id="UP000494252">
    <property type="component" value="Unassembled WGS sequence"/>
</dbReference>
<evidence type="ECO:0000313" key="2">
    <source>
        <dbReference type="Proteomes" id="UP000494252"/>
    </source>
</evidence>
<accession>A0A6J5FLU6</accession>
<dbReference type="AlphaFoldDB" id="A0A6J5FLU6"/>
<name>A0A6J5FLU6_9BURK</name>
<evidence type="ECO:0000313" key="1">
    <source>
        <dbReference type="EMBL" id="CAB3780398.1"/>
    </source>
</evidence>
<keyword evidence="2" id="KW-1185">Reference proteome</keyword>
<organism evidence="1 2">
    <name type="scientific">Paraburkholderia fynbosensis</name>
    <dbReference type="NCBI Taxonomy" id="1200993"/>
    <lineage>
        <taxon>Bacteria</taxon>
        <taxon>Pseudomonadati</taxon>
        <taxon>Pseudomonadota</taxon>
        <taxon>Betaproteobacteria</taxon>
        <taxon>Burkholderiales</taxon>
        <taxon>Burkholderiaceae</taxon>
        <taxon>Paraburkholderia</taxon>
    </lineage>
</organism>
<dbReference type="EMBL" id="CADIKI010000002">
    <property type="protein sequence ID" value="CAB3780398.1"/>
    <property type="molecule type" value="Genomic_DNA"/>
</dbReference>
<proteinExistence type="predicted"/>
<sequence length="219" mass="24373">MQRQSTVCLSRQEPQICPQSDEIRRPLPKRKSTTSANFSGNAIVAFRYGASSNHPLIAAPYIPYCARSSDVMSLLPAPHWLRVPPDCCCTSRASGCRRRTCAKHRSCHCPPPARLHCSPLWPTWPASRRDQGNVVGLRNASIRPATRTLAIRYSDQRAGLRSLPIRLIVARCASARRVECSKAYRVFPAESAKSWGAVAAVPVEDSRCQRLNVPSNRRQ</sequence>
<reference evidence="1 2" key="1">
    <citation type="submission" date="2020-04" db="EMBL/GenBank/DDBJ databases">
        <authorList>
            <person name="De Canck E."/>
        </authorList>
    </citation>
    <scope>NUCLEOTIDE SEQUENCE [LARGE SCALE GENOMIC DNA]</scope>
    <source>
        <strain evidence="1 2">LMG 27177</strain>
    </source>
</reference>